<dbReference type="EMBL" id="CZVW01000008">
    <property type="protein sequence ID" value="CUT01162.1"/>
    <property type="molecule type" value="Genomic_DNA"/>
</dbReference>
<keyword evidence="5 6" id="KW-0119">Carbohydrate metabolism</keyword>
<comment type="similarity">
    <text evidence="6">Belongs to the NanE family.</text>
</comment>
<dbReference type="UniPathway" id="UPA00629">
    <property type="reaction ID" value="UER00682"/>
</dbReference>
<dbReference type="InterPro" id="IPR007260">
    <property type="entry name" value="NanE"/>
</dbReference>
<dbReference type="GO" id="GO:0019262">
    <property type="term" value="P:N-acetylneuraminate catabolic process"/>
    <property type="evidence" value="ECO:0007669"/>
    <property type="project" value="UniProtKB-UniRule"/>
</dbReference>
<evidence type="ECO:0000256" key="1">
    <source>
        <dbReference type="ARBA" id="ARBA00000056"/>
    </source>
</evidence>
<comment type="pathway">
    <text evidence="3 6">Amino-sugar metabolism; N-acetylneuraminate degradation; D-fructose 6-phosphate from N-acetylneuraminate: step 3/5.</text>
</comment>
<dbReference type="RefSeq" id="WP_092349411.1">
    <property type="nucleotide sequence ID" value="NZ_CZVW01000008.1"/>
</dbReference>
<dbReference type="GO" id="GO:0006053">
    <property type="term" value="P:N-acetylmannosamine catabolic process"/>
    <property type="evidence" value="ECO:0007669"/>
    <property type="project" value="TreeGrafter"/>
</dbReference>
<accession>A0A0P1MYG6</accession>
<dbReference type="Gene3D" id="3.20.20.70">
    <property type="entry name" value="Aldolase class I"/>
    <property type="match status" value="1"/>
</dbReference>
<comment type="catalytic activity">
    <reaction evidence="1 6">
        <text>an N-acyl-D-glucosamine 6-phosphate = an N-acyl-D-mannosamine 6-phosphate</text>
        <dbReference type="Rhea" id="RHEA:23932"/>
        <dbReference type="ChEBI" id="CHEBI:57599"/>
        <dbReference type="ChEBI" id="CHEBI:57666"/>
        <dbReference type="EC" id="5.1.3.9"/>
    </reaction>
</comment>
<evidence type="ECO:0000256" key="6">
    <source>
        <dbReference type="HAMAP-Rule" id="MF_01235"/>
    </source>
</evidence>
<dbReference type="SUPFAM" id="SSF51366">
    <property type="entry name" value="Ribulose-phoshate binding barrel"/>
    <property type="match status" value="1"/>
</dbReference>
<evidence type="ECO:0000256" key="4">
    <source>
        <dbReference type="ARBA" id="ARBA00023235"/>
    </source>
</evidence>
<dbReference type="OrthoDB" id="9781704at2"/>
<evidence type="ECO:0000256" key="2">
    <source>
        <dbReference type="ARBA" id="ARBA00002147"/>
    </source>
</evidence>
<dbReference type="InterPro" id="IPR011060">
    <property type="entry name" value="RibuloseP-bd_barrel"/>
</dbReference>
<dbReference type="Pfam" id="PF04131">
    <property type="entry name" value="NanE"/>
    <property type="match status" value="1"/>
</dbReference>
<dbReference type="HAMAP" id="MF_01235">
    <property type="entry name" value="ManNAc6P_epimer"/>
    <property type="match status" value="1"/>
</dbReference>
<evidence type="ECO:0000256" key="3">
    <source>
        <dbReference type="ARBA" id="ARBA00005081"/>
    </source>
</evidence>
<reference evidence="8" key="1">
    <citation type="submission" date="2015-11" db="EMBL/GenBank/DDBJ databases">
        <authorList>
            <person name="Varghese N."/>
        </authorList>
    </citation>
    <scope>NUCLEOTIDE SEQUENCE [LARGE SCALE GENOMIC DNA]</scope>
    <source>
        <strain evidence="8">JGI-23</strain>
    </source>
</reference>
<comment type="function">
    <text evidence="2 6">Converts N-acetylmannosamine-6-phosphate (ManNAc-6-P) to N-acetylglucosamine-6-phosphate (GlcNAc-6-P).</text>
</comment>
<evidence type="ECO:0000313" key="8">
    <source>
        <dbReference type="Proteomes" id="UP000199197"/>
    </source>
</evidence>
<dbReference type="GO" id="GO:0005829">
    <property type="term" value="C:cytosol"/>
    <property type="evidence" value="ECO:0007669"/>
    <property type="project" value="TreeGrafter"/>
</dbReference>
<name>A0A0P1MYG6_9BACT</name>
<dbReference type="Proteomes" id="UP000199197">
    <property type="component" value="Unassembled WGS sequence"/>
</dbReference>
<proteinExistence type="inferred from homology"/>
<keyword evidence="4 6" id="KW-0413">Isomerase</keyword>
<dbReference type="GO" id="GO:0047465">
    <property type="term" value="F:N-acylglucosamine-6-phosphate 2-epimerase activity"/>
    <property type="evidence" value="ECO:0007669"/>
    <property type="project" value="UniProtKB-EC"/>
</dbReference>
<gene>
    <name evidence="6" type="primary">nanE</name>
    <name evidence="7" type="ORF">JGI23_00996</name>
</gene>
<evidence type="ECO:0000256" key="5">
    <source>
        <dbReference type="ARBA" id="ARBA00023277"/>
    </source>
</evidence>
<dbReference type="PANTHER" id="PTHR36204:SF1">
    <property type="entry name" value="N-ACETYLMANNOSAMINE-6-PHOSPHATE 2-EPIMERASE-RELATED"/>
    <property type="match status" value="1"/>
</dbReference>
<dbReference type="CDD" id="cd04729">
    <property type="entry name" value="NanE"/>
    <property type="match status" value="1"/>
</dbReference>
<evidence type="ECO:0000313" key="7">
    <source>
        <dbReference type="EMBL" id="CUT01162.1"/>
    </source>
</evidence>
<dbReference type="NCBIfam" id="NF002231">
    <property type="entry name" value="PRK01130.1"/>
    <property type="match status" value="1"/>
</dbReference>
<dbReference type="GO" id="GO:0005975">
    <property type="term" value="P:carbohydrate metabolic process"/>
    <property type="evidence" value="ECO:0007669"/>
    <property type="project" value="UniProtKB-UniRule"/>
</dbReference>
<keyword evidence="8" id="KW-1185">Reference proteome</keyword>
<dbReference type="EC" id="5.1.3.9" evidence="6"/>
<dbReference type="AlphaFoldDB" id="A0A0P1MYG6"/>
<protein>
    <recommendedName>
        <fullName evidence="6">Putative N-acetylmannosamine-6-phosphate 2-epimerase</fullName>
        <ecNumber evidence="6">5.1.3.9</ecNumber>
    </recommendedName>
    <alternativeName>
        <fullName evidence="6">ManNAc-6-P epimerase</fullName>
    </alternativeName>
</protein>
<organism evidence="7 8">
    <name type="scientific">Candidatus Chryseopegocella kryptomonas</name>
    <dbReference type="NCBI Taxonomy" id="1633643"/>
    <lineage>
        <taxon>Bacteria</taxon>
        <taxon>Pseudomonadati</taxon>
        <taxon>Candidatus Kryptoniota</taxon>
        <taxon>Candidatus Chryseopegocella</taxon>
    </lineage>
</organism>
<dbReference type="InterPro" id="IPR013785">
    <property type="entry name" value="Aldolase_TIM"/>
</dbReference>
<dbReference type="PANTHER" id="PTHR36204">
    <property type="entry name" value="N-ACETYLMANNOSAMINE-6-PHOSPHATE 2-EPIMERASE-RELATED"/>
    <property type="match status" value="1"/>
</dbReference>
<sequence>MELKDKILQKLRGGLIVSCQPDESGLFASVNFIVEFAKASELGGAVGVRIEGYENIKAVKEKVNLPVIGLIKGKYQDGDVLITPDFNAVEKIIESGADIVAIDVTNRENRYEFFKKVREEFKNLILLADVSTYEEGVKSAELGADLVATTLSGYTSYTRNSFKRYEPDFKLVEQLVKVLNIPVIAEGRIWTVEQARRMFELGAYAVVVGSAITRPRLIVQRFVEAISNKNLE</sequence>